<comment type="similarity">
    <text evidence="1 2">Belongs to the MEMO1 family.</text>
</comment>
<dbReference type="InterPro" id="IPR002737">
    <property type="entry name" value="MEMO1_fam"/>
</dbReference>
<evidence type="ECO:0000259" key="3">
    <source>
        <dbReference type="PROSITE" id="PS51112"/>
    </source>
</evidence>
<comment type="caution">
    <text evidence="4">The sequence shown here is derived from an EMBL/GenBank/DDBJ whole genome shotgun (WGS) entry which is preliminary data.</text>
</comment>
<evidence type="ECO:0000256" key="1">
    <source>
        <dbReference type="ARBA" id="ARBA00006315"/>
    </source>
</evidence>
<dbReference type="Gene3D" id="3.30.700.20">
    <property type="entry name" value="Hypothetical protein ph0010, domain 1"/>
    <property type="match status" value="1"/>
</dbReference>
<dbReference type="Proteomes" id="UP000230093">
    <property type="component" value="Unassembled WGS sequence"/>
</dbReference>
<dbReference type="AlphaFoldDB" id="A0A2H0W8F3"/>
<evidence type="ECO:0000256" key="2">
    <source>
        <dbReference type="HAMAP-Rule" id="MF_00055"/>
    </source>
</evidence>
<dbReference type="Pfam" id="PF01871">
    <property type="entry name" value="AMMECR1"/>
    <property type="match status" value="1"/>
</dbReference>
<protein>
    <recommendedName>
        <fullName evidence="2">MEMO1 family protein COT75_03715</fullName>
    </recommendedName>
</protein>
<dbReference type="NCBIfam" id="TIGR00296">
    <property type="entry name" value="TIGR00296 family protein"/>
    <property type="match status" value="1"/>
</dbReference>
<sequence length="521" mass="58592">MDSISYCDKMKIIINKQRIFFILLILPLLFLLSACQKKDKSLESTKDNENIENQTMIRKPAVSGSFYPSSPDNLKDQINAFLSQTKVLDEQNQPQILILPHAGIDYSGQTAAWGFKQIKGKNIKRVILLGSSHRQYFSKAAIYNKGAWETPLGKVEIDENLADKLIASSYLIEANPNPHLEEHSLEIQIPFLQLVLTDFKIVPILLSQADEKTISKLTETISQNLDNKTILLISSDLSHYPDQKTAKKVDQETINSILTGRAENFEKVISKNISLPGVETCACADKAIKIGLLTANNLEIKNIKLINYSTSADYGGDIKKTVGYASIAFYPIQNQPKTINVNLNKDSQNKLLQIARSTLEQYLKDKTIPQIEITDESLNQNLGAFVTLKKNQKLRGCIGEFEPQKKLYKTIQEKAIDAGLNDPRFPPITLAELKDINIEISVLSPNKKIENYQLIELKKHGVVIKKGNKGGTFLPQVAQETNWDLETFLENLCQSKAGLPKDCYKDPETQIYTFTAQVFEE</sequence>
<dbReference type="Pfam" id="PF01875">
    <property type="entry name" value="Memo"/>
    <property type="match status" value="1"/>
</dbReference>
<dbReference type="PANTHER" id="PTHR11060:SF0">
    <property type="entry name" value="PROTEIN MEMO1"/>
    <property type="match status" value="1"/>
</dbReference>
<dbReference type="NCBIfam" id="TIGR04335">
    <property type="entry name" value="AmmeMemoSam_A"/>
    <property type="match status" value="1"/>
</dbReference>
<dbReference type="InterPro" id="IPR027623">
    <property type="entry name" value="AmmeMemoSam_A"/>
</dbReference>
<dbReference type="EMBL" id="PEZT01000023">
    <property type="protein sequence ID" value="PIS08944.1"/>
    <property type="molecule type" value="Genomic_DNA"/>
</dbReference>
<accession>A0A2H0W8F3</accession>
<dbReference type="Gene3D" id="3.30.1490.150">
    <property type="entry name" value="Hypothetical protein ph0010, domain 2"/>
    <property type="match status" value="1"/>
</dbReference>
<dbReference type="Gene3D" id="3.40.830.10">
    <property type="entry name" value="LigB-like"/>
    <property type="match status" value="1"/>
</dbReference>
<name>A0A2H0W8F3_9BACT</name>
<dbReference type="NCBIfam" id="TIGR04336">
    <property type="entry name" value="AmmeMemoSam_B"/>
    <property type="match status" value="1"/>
</dbReference>
<dbReference type="InterPro" id="IPR023473">
    <property type="entry name" value="AMMECR1"/>
</dbReference>
<proteinExistence type="inferred from homology"/>
<dbReference type="SUPFAM" id="SSF143447">
    <property type="entry name" value="AMMECR1-like"/>
    <property type="match status" value="1"/>
</dbReference>
<gene>
    <name evidence="4" type="ORF">COT75_03715</name>
</gene>
<dbReference type="InterPro" id="IPR002733">
    <property type="entry name" value="AMMECR1_domain"/>
</dbReference>
<dbReference type="CDD" id="cd07361">
    <property type="entry name" value="MEMO_like"/>
    <property type="match status" value="1"/>
</dbReference>
<dbReference type="InterPro" id="IPR036071">
    <property type="entry name" value="AMMECR1_dom_sf"/>
</dbReference>
<dbReference type="PANTHER" id="PTHR11060">
    <property type="entry name" value="PROTEIN MEMO1"/>
    <property type="match status" value="1"/>
</dbReference>
<evidence type="ECO:0000313" key="5">
    <source>
        <dbReference type="Proteomes" id="UP000230093"/>
    </source>
</evidence>
<dbReference type="InterPro" id="IPR027485">
    <property type="entry name" value="AMMECR1_N"/>
</dbReference>
<dbReference type="PROSITE" id="PS51112">
    <property type="entry name" value="AMMECR1"/>
    <property type="match status" value="1"/>
</dbReference>
<reference evidence="5" key="1">
    <citation type="submission" date="2017-09" db="EMBL/GenBank/DDBJ databases">
        <title>Depth-based differentiation of microbial function through sediment-hosted aquifers and enrichment of novel symbionts in the deep terrestrial subsurface.</title>
        <authorList>
            <person name="Probst A.J."/>
            <person name="Ladd B."/>
            <person name="Jarett J.K."/>
            <person name="Geller-Mcgrath D.E."/>
            <person name="Sieber C.M.K."/>
            <person name="Emerson J.B."/>
            <person name="Anantharaman K."/>
            <person name="Thomas B.C."/>
            <person name="Malmstrom R."/>
            <person name="Stieglmeier M."/>
            <person name="Klingl A."/>
            <person name="Woyke T."/>
            <person name="Ryan C.M."/>
            <person name="Banfield J.F."/>
        </authorList>
    </citation>
    <scope>NUCLEOTIDE SEQUENCE [LARGE SCALE GENOMIC DNA]</scope>
</reference>
<feature type="domain" description="AMMECR1" evidence="3">
    <location>
        <begin position="346"/>
        <end position="521"/>
    </location>
</feature>
<dbReference type="HAMAP" id="MF_00055">
    <property type="entry name" value="MEMO1"/>
    <property type="match status" value="1"/>
</dbReference>
<evidence type="ECO:0000313" key="4">
    <source>
        <dbReference type="EMBL" id="PIS08944.1"/>
    </source>
</evidence>
<organism evidence="4 5">
    <name type="scientific">Candidatus Beckwithbacteria bacterium CG10_big_fil_rev_8_21_14_0_10_34_10</name>
    <dbReference type="NCBI Taxonomy" id="1974495"/>
    <lineage>
        <taxon>Bacteria</taxon>
        <taxon>Candidatus Beckwithiibacteriota</taxon>
    </lineage>
</organism>